<accession>A0ABQ9I509</accession>
<gene>
    <name evidence="2" type="ORF">PR048_004272</name>
</gene>
<feature type="compositionally biased region" description="Polar residues" evidence="1">
    <location>
        <begin position="1"/>
        <end position="11"/>
    </location>
</feature>
<feature type="compositionally biased region" description="Basic and acidic residues" evidence="1">
    <location>
        <begin position="14"/>
        <end position="34"/>
    </location>
</feature>
<organism evidence="2 3">
    <name type="scientific">Dryococelus australis</name>
    <dbReference type="NCBI Taxonomy" id="614101"/>
    <lineage>
        <taxon>Eukaryota</taxon>
        <taxon>Metazoa</taxon>
        <taxon>Ecdysozoa</taxon>
        <taxon>Arthropoda</taxon>
        <taxon>Hexapoda</taxon>
        <taxon>Insecta</taxon>
        <taxon>Pterygota</taxon>
        <taxon>Neoptera</taxon>
        <taxon>Polyneoptera</taxon>
        <taxon>Phasmatodea</taxon>
        <taxon>Verophasmatodea</taxon>
        <taxon>Anareolatae</taxon>
        <taxon>Phasmatidae</taxon>
        <taxon>Eurycanthinae</taxon>
        <taxon>Dryococelus</taxon>
    </lineage>
</organism>
<comment type="caution">
    <text evidence="2">The sequence shown here is derived from an EMBL/GenBank/DDBJ whole genome shotgun (WGS) entry which is preliminary data.</text>
</comment>
<sequence>MSIEPGSNQAPTRRKSEDEHARSDKQMAEDDVPHSFHTATSLGHAARTPAKCDPGNPTHTTATLIACRPGQQHSSSAGGVKRATCRQFDGQFWVVEAADCGGFPEETRASAPRPQLERLEKPLPRELTLGIKSGGRKLNTVSANTRQKVKSRYRNRIRLERASQKQSIDTHKTPYDRVKRCRELSLLASHQGEPGSTPGRFTPGFSQVGMMPLVGGFFSGISRFPHPFIPVLLHTYLILPSSALKTSMLRAAQISSLAHKVASRHGGNTARLARRSDEALGVRVSVARIAPSLLDLGRAATQRQSCLCITTGLLCATWRKDAWRLEGRLADDEVEGWRSRMWSREGYSRTSQLPSQPHLWPWKLQAEGCSGDRTLEMRWTDLAGCAQPVPVSLHLTSPANMARFGF</sequence>
<dbReference type="Proteomes" id="UP001159363">
    <property type="component" value="Chromosome 2"/>
</dbReference>
<evidence type="ECO:0000313" key="2">
    <source>
        <dbReference type="EMBL" id="KAJ8891737.1"/>
    </source>
</evidence>
<dbReference type="EMBL" id="JARBHB010000002">
    <property type="protein sequence ID" value="KAJ8891737.1"/>
    <property type="molecule type" value="Genomic_DNA"/>
</dbReference>
<reference evidence="2 3" key="1">
    <citation type="submission" date="2023-02" db="EMBL/GenBank/DDBJ databases">
        <title>LHISI_Scaffold_Assembly.</title>
        <authorList>
            <person name="Stuart O.P."/>
            <person name="Cleave R."/>
            <person name="Magrath M.J.L."/>
            <person name="Mikheyev A.S."/>
        </authorList>
    </citation>
    <scope>NUCLEOTIDE SEQUENCE [LARGE SCALE GENOMIC DNA]</scope>
    <source>
        <strain evidence="2">Daus_M_001</strain>
        <tissue evidence="2">Leg muscle</tissue>
    </source>
</reference>
<feature type="region of interest" description="Disordered" evidence="1">
    <location>
        <begin position="1"/>
        <end position="35"/>
    </location>
</feature>
<evidence type="ECO:0000256" key="1">
    <source>
        <dbReference type="SAM" id="MobiDB-lite"/>
    </source>
</evidence>
<name>A0ABQ9I509_9NEOP</name>
<evidence type="ECO:0000313" key="3">
    <source>
        <dbReference type="Proteomes" id="UP001159363"/>
    </source>
</evidence>
<keyword evidence="3" id="KW-1185">Reference proteome</keyword>
<proteinExistence type="predicted"/>
<protein>
    <submittedName>
        <fullName evidence="2">Uncharacterized protein</fullName>
    </submittedName>
</protein>